<feature type="transmembrane region" description="Helical" evidence="1">
    <location>
        <begin position="90"/>
        <end position="110"/>
    </location>
</feature>
<evidence type="ECO:0000313" key="3">
    <source>
        <dbReference type="EMBL" id="BDQ33728.1"/>
    </source>
</evidence>
<feature type="transmembrane region" description="Helical" evidence="1">
    <location>
        <begin position="7"/>
        <end position="28"/>
    </location>
</feature>
<keyword evidence="1" id="KW-0812">Transmembrane</keyword>
<dbReference type="EMBL" id="AP026708">
    <property type="protein sequence ID" value="BDQ33728.1"/>
    <property type="molecule type" value="Genomic_DNA"/>
</dbReference>
<reference evidence="3" key="1">
    <citation type="submission" date="2022-08" db="EMBL/GenBank/DDBJ databases">
        <title>Genome Sequence of the sulphate-reducing bacterium, Pseudodesulfovibrio portus JCM14722.</title>
        <authorList>
            <person name="Kondo R."/>
            <person name="Kataoka T."/>
        </authorList>
    </citation>
    <scope>NUCLEOTIDE SEQUENCE</scope>
    <source>
        <strain evidence="3">JCM 14722</strain>
    </source>
</reference>
<keyword evidence="1" id="KW-1133">Transmembrane helix</keyword>
<sequence length="272" mass="29887">MLRKITSLTSFLTFIVSIVTSVVLYVVPHGRVANWADWTFWGMSKDDWGATHTTVGTLFFIALLLHLWLNWKPLMAYMKNRAREMVVMTVPMVISLALTVYVFAGTLMGLPPMRQLLDYSTQIKESATEVYGNPPYGHAEDSSLKKFCGYLGFDQAEAMAALEKAGYVLEKGEQSVIKDIARTRNASPQQVFDDIRNALGGDPFSSLPATPPEGLGKLKLSDLCASFGLDLNEAMARLEAKSFAPAPDLSIKDIAAKANAVPRDVYAALRGE</sequence>
<gene>
    <name evidence="3" type="ORF">JCM14722_12700</name>
</gene>
<feature type="domain" description="Flavinylation-associated cytochrome" evidence="2">
    <location>
        <begin position="5"/>
        <end position="71"/>
    </location>
</feature>
<feature type="transmembrane region" description="Helical" evidence="1">
    <location>
        <begin position="48"/>
        <end position="69"/>
    </location>
</feature>
<evidence type="ECO:0000313" key="4">
    <source>
        <dbReference type="Proteomes" id="UP001061361"/>
    </source>
</evidence>
<organism evidence="3 4">
    <name type="scientific">Pseudodesulfovibrio portus</name>
    <dbReference type="NCBI Taxonomy" id="231439"/>
    <lineage>
        <taxon>Bacteria</taxon>
        <taxon>Pseudomonadati</taxon>
        <taxon>Thermodesulfobacteriota</taxon>
        <taxon>Desulfovibrionia</taxon>
        <taxon>Desulfovibrionales</taxon>
        <taxon>Desulfovibrionaceae</taxon>
    </lineage>
</organism>
<dbReference type="Proteomes" id="UP001061361">
    <property type="component" value="Chromosome"/>
</dbReference>
<name>A0ABM8AQM8_9BACT</name>
<evidence type="ECO:0000256" key="1">
    <source>
        <dbReference type="SAM" id="Phobius"/>
    </source>
</evidence>
<protein>
    <recommendedName>
        <fullName evidence="2">Flavinylation-associated cytochrome domain-containing protein</fullName>
    </recommendedName>
</protein>
<dbReference type="Pfam" id="PF14358">
    <property type="entry name" value="DUF4405"/>
    <property type="match status" value="1"/>
</dbReference>
<proteinExistence type="predicted"/>
<accession>A0ABM8AQM8</accession>
<dbReference type="InterPro" id="IPR002052">
    <property type="entry name" value="DNA_methylase_N6_adenine_CS"/>
</dbReference>
<keyword evidence="1" id="KW-0472">Membrane</keyword>
<dbReference type="RefSeq" id="WP_264983786.1">
    <property type="nucleotide sequence ID" value="NZ_AP026708.1"/>
</dbReference>
<keyword evidence="4" id="KW-1185">Reference proteome</keyword>
<dbReference type="PROSITE" id="PS00092">
    <property type="entry name" value="N6_MTASE"/>
    <property type="match status" value="1"/>
</dbReference>
<evidence type="ECO:0000259" key="2">
    <source>
        <dbReference type="Pfam" id="PF14358"/>
    </source>
</evidence>
<dbReference type="InterPro" id="IPR025517">
    <property type="entry name" value="DUF4405"/>
</dbReference>